<name>A0ABP3PKH2_9PROT</name>
<comment type="caution">
    <text evidence="8">The sequence shown here is derived from an EMBL/GenBank/DDBJ whole genome shotgun (WGS) entry which is preliminary data.</text>
</comment>
<dbReference type="EMBL" id="BAAAFZ010000002">
    <property type="protein sequence ID" value="GAA0566496.1"/>
    <property type="molecule type" value="Genomic_DNA"/>
</dbReference>
<gene>
    <name evidence="8" type="ORF">GCM10009416_00530</name>
</gene>
<dbReference type="Proteomes" id="UP001501588">
    <property type="component" value="Unassembled WGS sequence"/>
</dbReference>
<dbReference type="PANTHER" id="PTHR30213:SF0">
    <property type="entry name" value="UPF0761 MEMBRANE PROTEIN YIHY"/>
    <property type="match status" value="1"/>
</dbReference>
<dbReference type="Pfam" id="PF03631">
    <property type="entry name" value="Virul_fac_BrkB"/>
    <property type="match status" value="1"/>
</dbReference>
<feature type="region of interest" description="Disordered" evidence="6">
    <location>
        <begin position="29"/>
        <end position="72"/>
    </location>
</feature>
<proteinExistence type="predicted"/>
<keyword evidence="3 7" id="KW-0812">Transmembrane</keyword>
<feature type="transmembrane region" description="Helical" evidence="7">
    <location>
        <begin position="206"/>
        <end position="231"/>
    </location>
</feature>
<organism evidence="8 9">
    <name type="scientific">Craurococcus roseus</name>
    <dbReference type="NCBI Taxonomy" id="77585"/>
    <lineage>
        <taxon>Bacteria</taxon>
        <taxon>Pseudomonadati</taxon>
        <taxon>Pseudomonadota</taxon>
        <taxon>Alphaproteobacteria</taxon>
        <taxon>Acetobacterales</taxon>
        <taxon>Acetobacteraceae</taxon>
        <taxon>Craurococcus</taxon>
    </lineage>
</organism>
<accession>A0ABP3PKH2</accession>
<dbReference type="InterPro" id="IPR017039">
    <property type="entry name" value="Virul_fac_BrkB"/>
</dbReference>
<feature type="transmembrane region" description="Helical" evidence="7">
    <location>
        <begin position="101"/>
        <end position="123"/>
    </location>
</feature>
<evidence type="ECO:0000256" key="5">
    <source>
        <dbReference type="ARBA" id="ARBA00023136"/>
    </source>
</evidence>
<evidence type="ECO:0000256" key="3">
    <source>
        <dbReference type="ARBA" id="ARBA00022692"/>
    </source>
</evidence>
<evidence type="ECO:0000256" key="6">
    <source>
        <dbReference type="SAM" id="MobiDB-lite"/>
    </source>
</evidence>
<comment type="subcellular location">
    <subcellularLocation>
        <location evidence="1">Cell membrane</location>
        <topology evidence="1">Multi-pass membrane protein</topology>
    </subcellularLocation>
</comment>
<dbReference type="NCBIfam" id="TIGR00765">
    <property type="entry name" value="yihY_not_rbn"/>
    <property type="match status" value="1"/>
</dbReference>
<feature type="transmembrane region" description="Helical" evidence="7">
    <location>
        <begin position="314"/>
        <end position="336"/>
    </location>
</feature>
<evidence type="ECO:0000256" key="7">
    <source>
        <dbReference type="SAM" id="Phobius"/>
    </source>
</evidence>
<dbReference type="RefSeq" id="WP_343893121.1">
    <property type="nucleotide sequence ID" value="NZ_BAAAFZ010000002.1"/>
</dbReference>
<keyword evidence="4 7" id="KW-1133">Transmembrane helix</keyword>
<evidence type="ECO:0000256" key="4">
    <source>
        <dbReference type="ARBA" id="ARBA00022989"/>
    </source>
</evidence>
<evidence type="ECO:0000256" key="2">
    <source>
        <dbReference type="ARBA" id="ARBA00022475"/>
    </source>
</evidence>
<keyword evidence="2" id="KW-1003">Cell membrane</keyword>
<keyword evidence="5 7" id="KW-0472">Membrane</keyword>
<evidence type="ECO:0000313" key="8">
    <source>
        <dbReference type="EMBL" id="GAA0566496.1"/>
    </source>
</evidence>
<evidence type="ECO:0000256" key="1">
    <source>
        <dbReference type="ARBA" id="ARBA00004651"/>
    </source>
</evidence>
<sequence>MPTETKPNALTVAALAAGGLLLSAFGRGGSAARRPAARTGDSAAAAGRRRDRAAPAAPGAADRGRHADSPSQIPARGWWDILKRTVSQVSEDRVLTEAAGITFYSLLALFPAIAAMVSIYGLFAEPSTITNHLDVIAGVVPGEGMQIIEEQVKRIASKGGAALGFGAVFGILTALWSSNQAMKALVDALNVVYDEREKRSFLRRAVLTLSFTVAGILFILLAMGSVVVLPIALKFVGLGDRAETLLSLARWPVMLVVVSLFLACIYRYGPDRDKAKWRWVSWGSAVAALGWLLASAGFSYYVTNFGNYNETYGSLGAVVGFMTWIWISSTVVLVGAELDAEMEHQTARDTTTGPEKPMGTRGAKMADEVAS</sequence>
<feature type="compositionally biased region" description="Low complexity" evidence="6">
    <location>
        <begin position="29"/>
        <end position="46"/>
    </location>
</feature>
<dbReference type="PANTHER" id="PTHR30213">
    <property type="entry name" value="INNER MEMBRANE PROTEIN YHJD"/>
    <property type="match status" value="1"/>
</dbReference>
<protein>
    <submittedName>
        <fullName evidence="8">YihY/virulence factor BrkB family protein</fullName>
    </submittedName>
</protein>
<feature type="region of interest" description="Disordered" evidence="6">
    <location>
        <begin position="344"/>
        <end position="371"/>
    </location>
</feature>
<evidence type="ECO:0000313" key="9">
    <source>
        <dbReference type="Proteomes" id="UP001501588"/>
    </source>
</evidence>
<feature type="transmembrane region" description="Helical" evidence="7">
    <location>
        <begin position="251"/>
        <end position="268"/>
    </location>
</feature>
<reference evidence="9" key="1">
    <citation type="journal article" date="2019" name="Int. J. Syst. Evol. Microbiol.">
        <title>The Global Catalogue of Microorganisms (GCM) 10K type strain sequencing project: providing services to taxonomists for standard genome sequencing and annotation.</title>
        <authorList>
            <consortium name="The Broad Institute Genomics Platform"/>
            <consortium name="The Broad Institute Genome Sequencing Center for Infectious Disease"/>
            <person name="Wu L."/>
            <person name="Ma J."/>
        </authorList>
    </citation>
    <scope>NUCLEOTIDE SEQUENCE [LARGE SCALE GENOMIC DNA]</scope>
    <source>
        <strain evidence="9">JCM 9933</strain>
    </source>
</reference>
<feature type="transmembrane region" description="Helical" evidence="7">
    <location>
        <begin position="280"/>
        <end position="302"/>
    </location>
</feature>
<keyword evidence="9" id="KW-1185">Reference proteome</keyword>